<sequence length="378" mass="42507">MSYSLNINMEDFLANYWHKKPTIIKAGFSNFIDPISPDELAGLSMEDEIDSRFISHQEGNWSVEHGPFEGSLFENLPQTHWQLVVQACNHWHAGTAELVQPFKALPQWLFDDLMVCYSAPQGGVGPHIDQYDVFIVQGSGKRHWRVGARDEGQYQESIQAGALRQITGFDAIIDQVLMPGDILYIPPGFPHEGDTLEPSMSYSVGFRSPKERELLSHFADYMIANDKGDKHLHNPGMKPQTKYGEIQTSDLDKMTAMLRSALQSDNDIHNSIGALLSQSRHQLDIIEPDTPVTAIEIQSHLKDLGFLHKVSGLKALYLQNAASCVYINGETYHTESEHLMDLLCNQTQISYHDIQSKLAQADIELLVSLVNAGLWYLD</sequence>
<dbReference type="GO" id="GO:0005840">
    <property type="term" value="C:ribosome"/>
    <property type="evidence" value="ECO:0007669"/>
    <property type="project" value="UniProtKB-KW"/>
</dbReference>
<dbReference type="Pfam" id="PF08007">
    <property type="entry name" value="JmjC_2"/>
    <property type="match status" value="1"/>
</dbReference>
<dbReference type="GO" id="GO:0046872">
    <property type="term" value="F:metal ion binding"/>
    <property type="evidence" value="ECO:0007669"/>
    <property type="project" value="UniProtKB-KW"/>
</dbReference>
<dbReference type="SUPFAM" id="SSF51197">
    <property type="entry name" value="Clavaminate synthase-like"/>
    <property type="match status" value="1"/>
</dbReference>
<evidence type="ECO:0000256" key="3">
    <source>
        <dbReference type="ARBA" id="ARBA00022964"/>
    </source>
</evidence>
<dbReference type="PANTHER" id="PTHR13096">
    <property type="entry name" value="MINA53 MYC INDUCED NUCLEAR ANTIGEN"/>
    <property type="match status" value="1"/>
</dbReference>
<evidence type="ECO:0000313" key="7">
    <source>
        <dbReference type="EMBL" id="QFT25960.1"/>
    </source>
</evidence>
<evidence type="ECO:0000256" key="4">
    <source>
        <dbReference type="ARBA" id="ARBA00023002"/>
    </source>
</evidence>
<keyword evidence="7" id="KW-0687">Ribonucleoprotein</keyword>
<accession>A0A5P9CI56</accession>
<dbReference type="Gene3D" id="3.40.366.30">
    <property type="entry name" value="50S ribosomal protein L16 arginine hydroxylase, Chain A, Domain 2"/>
    <property type="match status" value="1"/>
</dbReference>
<dbReference type="KEGG" id="vaq:FIV01_05930"/>
<evidence type="ECO:0000313" key="8">
    <source>
        <dbReference type="Proteomes" id="UP000326936"/>
    </source>
</evidence>
<keyword evidence="4 7" id="KW-0560">Oxidoreductase</keyword>
<dbReference type="AlphaFoldDB" id="A0A5P9CI56"/>
<evidence type="ECO:0000256" key="5">
    <source>
        <dbReference type="ARBA" id="ARBA00023004"/>
    </source>
</evidence>
<evidence type="ECO:0000256" key="1">
    <source>
        <dbReference type="ARBA" id="ARBA00001954"/>
    </source>
</evidence>
<dbReference type="Pfam" id="PF20514">
    <property type="entry name" value="WHD_ROXA"/>
    <property type="match status" value="1"/>
</dbReference>
<keyword evidence="3" id="KW-0223">Dioxygenase</keyword>
<keyword evidence="2" id="KW-0479">Metal-binding</keyword>
<comment type="cofactor">
    <cofactor evidence="1">
        <name>Fe(2+)</name>
        <dbReference type="ChEBI" id="CHEBI:29033"/>
    </cofactor>
</comment>
<keyword evidence="7" id="KW-0689">Ribosomal protein</keyword>
<keyword evidence="8" id="KW-1185">Reference proteome</keyword>
<dbReference type="GO" id="GO:0016706">
    <property type="term" value="F:2-oxoglutarate-dependent dioxygenase activity"/>
    <property type="evidence" value="ECO:0007669"/>
    <property type="project" value="TreeGrafter"/>
</dbReference>
<dbReference type="PROSITE" id="PS51184">
    <property type="entry name" value="JMJC"/>
    <property type="match status" value="1"/>
</dbReference>
<dbReference type="Proteomes" id="UP000326936">
    <property type="component" value="Chromosome"/>
</dbReference>
<proteinExistence type="predicted"/>
<evidence type="ECO:0000259" key="6">
    <source>
        <dbReference type="PROSITE" id="PS51184"/>
    </source>
</evidence>
<keyword evidence="5" id="KW-0408">Iron</keyword>
<dbReference type="Gene3D" id="2.60.120.650">
    <property type="entry name" value="Cupin"/>
    <property type="match status" value="1"/>
</dbReference>
<dbReference type="InterPro" id="IPR003347">
    <property type="entry name" value="JmjC_dom"/>
</dbReference>
<dbReference type="SMART" id="SM00558">
    <property type="entry name" value="JmjC"/>
    <property type="match status" value="1"/>
</dbReference>
<reference evidence="7 8" key="1">
    <citation type="submission" date="2019-10" db="EMBL/GenBank/DDBJ databases">
        <title>Complete genome sequence of Vibrio sp. strain THAF100, isolated from non-filtered water from the water column of tank 6 of a marine aquarium containing stony-coral fragments. Water maintained at 26 degree C.</title>
        <authorList>
            <person name="Ruckert C."/>
            <person name="Franco A."/>
            <person name="Kalinowski J."/>
            <person name="Glaeser S."/>
        </authorList>
    </citation>
    <scope>NUCLEOTIDE SEQUENCE [LARGE SCALE GENOMIC DNA]</scope>
    <source>
        <strain evidence="7 8">THAF100</strain>
    </source>
</reference>
<evidence type="ECO:0000256" key="2">
    <source>
        <dbReference type="ARBA" id="ARBA00022723"/>
    </source>
</evidence>
<name>A0A5P9CI56_9VIBR</name>
<protein>
    <submittedName>
        <fullName evidence="7">50S ribosomal protein L16 arginine hydroxylase</fullName>
        <ecNumber evidence="7">1.14.11.-</ecNumber>
    </submittedName>
</protein>
<dbReference type="InterPro" id="IPR046799">
    <property type="entry name" value="ROXA-like_wH"/>
</dbReference>
<dbReference type="PANTHER" id="PTHR13096:SF8">
    <property type="entry name" value="RIBOSOMAL OXYGENASE 1"/>
    <property type="match status" value="1"/>
</dbReference>
<organism evidence="7 8">
    <name type="scientific">Vibrio aquimaris</name>
    <dbReference type="NCBI Taxonomy" id="2587862"/>
    <lineage>
        <taxon>Bacteria</taxon>
        <taxon>Pseudomonadati</taxon>
        <taxon>Pseudomonadota</taxon>
        <taxon>Gammaproteobacteria</taxon>
        <taxon>Vibrionales</taxon>
        <taxon>Vibrionaceae</taxon>
        <taxon>Vibrio</taxon>
    </lineage>
</organism>
<dbReference type="EMBL" id="CP045350">
    <property type="protein sequence ID" value="QFT25960.1"/>
    <property type="molecule type" value="Genomic_DNA"/>
</dbReference>
<dbReference type="InterPro" id="IPR039994">
    <property type="entry name" value="NO66-like"/>
</dbReference>
<gene>
    <name evidence="7" type="primary">ycfD</name>
    <name evidence="7" type="ORF">FIV01_05930</name>
</gene>
<dbReference type="EC" id="1.14.11.-" evidence="7"/>
<feature type="domain" description="JmjC" evidence="6">
    <location>
        <begin position="94"/>
        <end position="223"/>
    </location>
</feature>